<dbReference type="KEGG" id="cmp:Cha6605_0281"/>
<dbReference type="EMBL" id="CP003600">
    <property type="protein sequence ID" value="AFY91581.1"/>
    <property type="molecule type" value="Genomic_DNA"/>
</dbReference>
<dbReference type="HOGENOM" id="CLU_1140975_0_0_3"/>
<sequence>MGKNTKPMLTVLVEGDKLQQFRDYALSKEVSMGWVVNRLLDRVLSGELDVMGDTVSIGINREYIENVSTGLTREDVERMIKSSMDNQLASSSRKHIEKSIKSYIDSLGISSTGTNDIEEVTRAFIESSLEPIKESVSKLEADTQSQLEAVRDDIEKLTRASTPTLPHKEKPNVDGDTKTWGEFFKMVGIEALTAVEAQKKENIDIRTKQIERGLQAAIDQGLGEWAVKRAGRDFVRVEELNRA</sequence>
<organism evidence="1 2">
    <name type="scientific">Chamaesiphon minutus (strain ATCC 27169 / PCC 6605)</name>
    <dbReference type="NCBI Taxonomy" id="1173020"/>
    <lineage>
        <taxon>Bacteria</taxon>
        <taxon>Bacillati</taxon>
        <taxon>Cyanobacteriota</taxon>
        <taxon>Cyanophyceae</taxon>
        <taxon>Gomontiellales</taxon>
        <taxon>Chamaesiphonaceae</taxon>
        <taxon>Chamaesiphon</taxon>
    </lineage>
</organism>
<dbReference type="STRING" id="1173020.Cha6605_0281"/>
<protein>
    <submittedName>
        <fullName evidence="1">Uncharacterized protein</fullName>
    </submittedName>
</protein>
<name>K9UAX0_CHAP6</name>
<gene>
    <name evidence="1" type="ORF">Cha6605_0281</name>
</gene>
<dbReference type="AlphaFoldDB" id="K9UAX0"/>
<evidence type="ECO:0000313" key="2">
    <source>
        <dbReference type="Proteomes" id="UP000010366"/>
    </source>
</evidence>
<proteinExistence type="predicted"/>
<keyword evidence="2" id="KW-1185">Reference proteome</keyword>
<accession>K9UAX0</accession>
<reference evidence="1 2" key="1">
    <citation type="submission" date="2012-05" db="EMBL/GenBank/DDBJ databases">
        <title>Finished chromosome of genome of Chamaesiphon sp. PCC 6605.</title>
        <authorList>
            <consortium name="US DOE Joint Genome Institute"/>
            <person name="Gugger M."/>
            <person name="Coursin T."/>
            <person name="Rippka R."/>
            <person name="Tandeau De Marsac N."/>
            <person name="Huntemann M."/>
            <person name="Wei C.-L."/>
            <person name="Han J."/>
            <person name="Detter J.C."/>
            <person name="Han C."/>
            <person name="Tapia R."/>
            <person name="Chen A."/>
            <person name="Kyrpides N."/>
            <person name="Mavromatis K."/>
            <person name="Markowitz V."/>
            <person name="Szeto E."/>
            <person name="Ivanova N."/>
            <person name="Pagani I."/>
            <person name="Pati A."/>
            <person name="Goodwin L."/>
            <person name="Nordberg H.P."/>
            <person name="Cantor M.N."/>
            <person name="Hua S.X."/>
            <person name="Woyke T."/>
            <person name="Kerfeld C.A."/>
        </authorList>
    </citation>
    <scope>NUCLEOTIDE SEQUENCE [LARGE SCALE GENOMIC DNA]</scope>
    <source>
        <strain evidence="2">ATCC 27169 / PCC 6605</strain>
    </source>
</reference>
<evidence type="ECO:0000313" key="1">
    <source>
        <dbReference type="EMBL" id="AFY91581.1"/>
    </source>
</evidence>
<dbReference type="Proteomes" id="UP000010366">
    <property type="component" value="Chromosome"/>
</dbReference>